<accession>A0ABQ7H3Z4</accession>
<evidence type="ECO:0000313" key="1">
    <source>
        <dbReference type="EMBL" id="KAF5841578.1"/>
    </source>
</evidence>
<gene>
    <name evidence="1" type="ORF">DUNSADRAFT_12276</name>
</gene>
<evidence type="ECO:0000313" key="2">
    <source>
        <dbReference type="Proteomes" id="UP000815325"/>
    </source>
</evidence>
<name>A0ABQ7H3Z4_DUNSA</name>
<dbReference type="Proteomes" id="UP000815325">
    <property type="component" value="Unassembled WGS sequence"/>
</dbReference>
<keyword evidence="2" id="KW-1185">Reference proteome</keyword>
<comment type="caution">
    <text evidence="1">The sequence shown here is derived from an EMBL/GenBank/DDBJ whole genome shotgun (WGS) entry which is preliminary data.</text>
</comment>
<sequence>MLRLSKLSRLLVGLPSPGCQQLSSRMMHSSVGCLEQNVGGHMTSYEPHEIEEAKERMLKGKGRPQGIPNMEGWEQSLASASEAIVKAEKMTGDMSPEDLQKLAVEMVLSKEERAKPAQ</sequence>
<organism evidence="1 2">
    <name type="scientific">Dunaliella salina</name>
    <name type="common">Green alga</name>
    <name type="synonym">Protococcus salinus</name>
    <dbReference type="NCBI Taxonomy" id="3046"/>
    <lineage>
        <taxon>Eukaryota</taxon>
        <taxon>Viridiplantae</taxon>
        <taxon>Chlorophyta</taxon>
        <taxon>core chlorophytes</taxon>
        <taxon>Chlorophyceae</taxon>
        <taxon>CS clade</taxon>
        <taxon>Chlamydomonadales</taxon>
        <taxon>Dunaliellaceae</taxon>
        <taxon>Dunaliella</taxon>
    </lineage>
</organism>
<reference evidence="1" key="1">
    <citation type="submission" date="2017-08" db="EMBL/GenBank/DDBJ databases">
        <authorList>
            <person name="Polle J.E."/>
            <person name="Barry K."/>
            <person name="Cushman J."/>
            <person name="Schmutz J."/>
            <person name="Tran D."/>
            <person name="Hathwaick L.T."/>
            <person name="Yim W.C."/>
            <person name="Jenkins J."/>
            <person name="Mckie-Krisberg Z.M."/>
            <person name="Prochnik S."/>
            <person name="Lindquist E."/>
            <person name="Dockter R.B."/>
            <person name="Adam C."/>
            <person name="Molina H."/>
            <person name="Bunkerborg J."/>
            <person name="Jin E."/>
            <person name="Buchheim M."/>
            <person name="Magnuson J."/>
        </authorList>
    </citation>
    <scope>NUCLEOTIDE SEQUENCE</scope>
    <source>
        <strain evidence="1">CCAP 19/18</strain>
    </source>
</reference>
<proteinExistence type="predicted"/>
<dbReference type="EMBL" id="MU069482">
    <property type="protein sequence ID" value="KAF5841578.1"/>
    <property type="molecule type" value="Genomic_DNA"/>
</dbReference>
<protein>
    <submittedName>
        <fullName evidence="1">Uncharacterized protein</fullName>
    </submittedName>
</protein>